<dbReference type="Proteomes" id="UP000002640">
    <property type="component" value="Unassembled WGS sequence"/>
</dbReference>
<dbReference type="EMBL" id="JH159171">
    <property type="protein sequence ID" value="EGZ04996.1"/>
    <property type="molecule type" value="Genomic_DNA"/>
</dbReference>
<organism evidence="1 2">
    <name type="scientific">Phytophthora sojae (strain P6497)</name>
    <name type="common">Soybean stem and root rot agent</name>
    <name type="synonym">Phytophthora megasperma f. sp. glycines</name>
    <dbReference type="NCBI Taxonomy" id="1094619"/>
    <lineage>
        <taxon>Eukaryota</taxon>
        <taxon>Sar</taxon>
        <taxon>Stramenopiles</taxon>
        <taxon>Oomycota</taxon>
        <taxon>Peronosporomycetes</taxon>
        <taxon>Peronosporales</taxon>
        <taxon>Peronosporaceae</taxon>
        <taxon>Phytophthora</taxon>
    </lineage>
</organism>
<name>G5AHS5_PHYSP</name>
<evidence type="ECO:0008006" key="3">
    <source>
        <dbReference type="Google" id="ProtNLM"/>
    </source>
</evidence>
<dbReference type="InParanoid" id="G5AHS5"/>
<dbReference type="KEGG" id="psoj:PHYSODRAFT_342837"/>
<gene>
    <name evidence="1" type="ORF">PHYSODRAFT_342837</name>
</gene>
<dbReference type="InterPro" id="IPR036770">
    <property type="entry name" value="Ankyrin_rpt-contain_sf"/>
</dbReference>
<dbReference type="RefSeq" id="XP_009539626.1">
    <property type="nucleotide sequence ID" value="XM_009541331.1"/>
</dbReference>
<accession>G5AHS5</accession>
<dbReference type="GeneID" id="20648404"/>
<reference evidence="1 2" key="1">
    <citation type="journal article" date="2006" name="Science">
        <title>Phytophthora genome sequences uncover evolutionary origins and mechanisms of pathogenesis.</title>
        <authorList>
            <person name="Tyler B.M."/>
            <person name="Tripathy S."/>
            <person name="Zhang X."/>
            <person name="Dehal P."/>
            <person name="Jiang R.H."/>
            <person name="Aerts A."/>
            <person name="Arredondo F.D."/>
            <person name="Baxter L."/>
            <person name="Bensasson D."/>
            <person name="Beynon J.L."/>
            <person name="Chapman J."/>
            <person name="Damasceno C.M."/>
            <person name="Dorrance A.E."/>
            <person name="Dou D."/>
            <person name="Dickerman A.W."/>
            <person name="Dubchak I.L."/>
            <person name="Garbelotto M."/>
            <person name="Gijzen M."/>
            <person name="Gordon S.G."/>
            <person name="Govers F."/>
            <person name="Grunwald N.J."/>
            <person name="Huang W."/>
            <person name="Ivors K.L."/>
            <person name="Jones R.W."/>
            <person name="Kamoun S."/>
            <person name="Krampis K."/>
            <person name="Lamour K.H."/>
            <person name="Lee M.K."/>
            <person name="McDonald W.H."/>
            <person name="Medina M."/>
            <person name="Meijer H.J."/>
            <person name="Nordberg E.K."/>
            <person name="Maclean D.J."/>
            <person name="Ospina-Giraldo M.D."/>
            <person name="Morris P.F."/>
            <person name="Phuntumart V."/>
            <person name="Putnam N.H."/>
            <person name="Rash S."/>
            <person name="Rose J.K."/>
            <person name="Sakihama Y."/>
            <person name="Salamov A.A."/>
            <person name="Savidor A."/>
            <person name="Scheuring C.F."/>
            <person name="Smith B.M."/>
            <person name="Sobral B.W."/>
            <person name="Terry A."/>
            <person name="Torto-Alalibo T.A."/>
            <person name="Win J."/>
            <person name="Xu Z."/>
            <person name="Zhang H."/>
            <person name="Grigoriev I.V."/>
            <person name="Rokhsar D.S."/>
            <person name="Boore J.L."/>
        </authorList>
    </citation>
    <scope>NUCLEOTIDE SEQUENCE [LARGE SCALE GENOMIC DNA]</scope>
    <source>
        <strain evidence="1 2">P6497</strain>
    </source>
</reference>
<sequence>PDIIEWKLDCGYFWVGQWHYTLAEACRHGNLDVIKFLVDHPTGQQVIDEMGRSRELSSLVCFPAAKGNNKAMQYLLDEGAGGPFEQAMLNPASFTPLALAKNKFEVLLFLHEHHPEALTPDFVRSARLPITGLLTPSDVQIQNWLKLHYPVPDISQLAGGLPERVAQQIARQQAKT</sequence>
<dbReference type="Gene3D" id="1.25.40.20">
    <property type="entry name" value="Ankyrin repeat-containing domain"/>
    <property type="match status" value="1"/>
</dbReference>
<evidence type="ECO:0000313" key="1">
    <source>
        <dbReference type="EMBL" id="EGZ04996.1"/>
    </source>
</evidence>
<dbReference type="SUPFAM" id="SSF48403">
    <property type="entry name" value="Ankyrin repeat"/>
    <property type="match status" value="1"/>
</dbReference>
<dbReference type="AlphaFoldDB" id="G5AHS5"/>
<protein>
    <recommendedName>
        <fullName evidence="3">Ankyrin repeat domain-containing protein</fullName>
    </recommendedName>
</protein>
<evidence type="ECO:0000313" key="2">
    <source>
        <dbReference type="Proteomes" id="UP000002640"/>
    </source>
</evidence>
<feature type="non-terminal residue" evidence="1">
    <location>
        <position position="1"/>
    </location>
</feature>
<keyword evidence="2" id="KW-1185">Reference proteome</keyword>
<proteinExistence type="predicted"/>
<dbReference type="SMR" id="G5AHS5"/>